<feature type="binding site" description="axial binding residue" evidence="11">
    <location>
        <position position="474"/>
    </location>
    <ligand>
        <name>heme</name>
        <dbReference type="ChEBI" id="CHEBI:30413"/>
    </ligand>
    <ligandPart>
        <name>Fe</name>
        <dbReference type="ChEBI" id="CHEBI:18248"/>
    </ligandPart>
</feature>
<evidence type="ECO:0000256" key="4">
    <source>
        <dbReference type="ARBA" id="ARBA00022723"/>
    </source>
</evidence>
<evidence type="ECO:0000256" key="6">
    <source>
        <dbReference type="ARBA" id="ARBA00022832"/>
    </source>
</evidence>
<dbReference type="GO" id="GO:0016829">
    <property type="term" value="F:lyase activity"/>
    <property type="evidence" value="ECO:0007669"/>
    <property type="project" value="UniProtKB-KW"/>
</dbReference>
<dbReference type="PANTHER" id="PTHR24286:SF255">
    <property type="entry name" value="ALLENE OXIDE SYNTHASE, CHLOROPLASTIC"/>
    <property type="match status" value="1"/>
</dbReference>
<evidence type="ECO:0000256" key="1">
    <source>
        <dbReference type="ARBA" id="ARBA00010617"/>
    </source>
</evidence>
<protein>
    <recommendedName>
        <fullName evidence="15">Allene oxide synthase</fullName>
    </recommendedName>
</protein>
<comment type="caution">
    <text evidence="13">The sequence shown here is derived from an EMBL/GenBank/DDBJ whole genome shotgun (WGS) entry which is preliminary data.</text>
</comment>
<evidence type="ECO:0000256" key="12">
    <source>
        <dbReference type="SAM" id="MobiDB-lite"/>
    </source>
</evidence>
<keyword evidence="6" id="KW-0276">Fatty acid metabolism</keyword>
<dbReference type="Gene3D" id="1.10.630.10">
    <property type="entry name" value="Cytochrome P450"/>
    <property type="match status" value="1"/>
</dbReference>
<accession>A0ABD3U6Y3</accession>
<dbReference type="GO" id="GO:0046872">
    <property type="term" value="F:metal ion binding"/>
    <property type="evidence" value="ECO:0007669"/>
    <property type="project" value="UniProtKB-KW"/>
</dbReference>
<sequence>MATSSSFSSLSTLHLQFSSQTSSRPSKHPIIIKATISEKHSISQTPPPSSAAPPLKPSKIPGDHGIPLITPWKDRQDYFYNQGRDEFFKSRIKKYKSTVFRTNMPPGPFISFNPNVVVLLDGKSFPILFDTDKVEKKDLFTGTYMPSTDLTGGYRTLSYLDPSEPNHAKLKKLMFYLLSFRRERVIPEFRDAYSVLFDSLENEIATTGKAAFTPANDQAAFNFLAQSLYGVNPNDTRLGSDGPKLVSKWVLFQLHPLLILGLPRPIEDGILHTFSLPSFLIKKDYQRLYDFFYQNSTPILDQAEKLGISRDEACHNLLFATCFNSFGGMKIFFPNMLKWVGRAGVKIHTELAKEIRSVIKSNDGNVTMSAMENMPLMKSVVYEALRIEPPVPSQYAKAKRDFTIESHDAAFQIKEGEMLYGFQPFATKDPKIFDRAEEFVADRFVGEEGEEMLKHVLWSNGPETGNPTVNNKQCAGKDFVVLTSRLLLVELFRRYDSFDIEVAASPLGSAVTVTSLKRASF</sequence>
<evidence type="ECO:0000256" key="9">
    <source>
        <dbReference type="ARBA" id="ARBA00023160"/>
    </source>
</evidence>
<keyword evidence="8" id="KW-0443">Lipid metabolism</keyword>
<dbReference type="FunFam" id="1.10.630.10:FF:000024">
    <property type="entry name" value="Allene oxide synthase, chloroplastic"/>
    <property type="match status" value="1"/>
</dbReference>
<dbReference type="PRINTS" id="PR00465">
    <property type="entry name" value="EP450IV"/>
</dbReference>
<evidence type="ECO:0000256" key="7">
    <source>
        <dbReference type="ARBA" id="ARBA00023004"/>
    </source>
</evidence>
<reference evidence="13 14" key="1">
    <citation type="submission" date="2024-12" db="EMBL/GenBank/DDBJ databases">
        <title>The unique morphological basis and parallel evolutionary history of personate flowers in Penstemon.</title>
        <authorList>
            <person name="Depatie T.H."/>
            <person name="Wessinger C.A."/>
        </authorList>
    </citation>
    <scope>NUCLEOTIDE SEQUENCE [LARGE SCALE GENOMIC DNA]</scope>
    <source>
        <strain evidence="13">WTNN_2</strain>
        <tissue evidence="13">Leaf</tissue>
    </source>
</reference>
<keyword evidence="9" id="KW-0275">Fatty acid biosynthesis</keyword>
<evidence type="ECO:0000256" key="3">
    <source>
        <dbReference type="ARBA" id="ARBA00022617"/>
    </source>
</evidence>
<keyword evidence="4 11" id="KW-0479">Metal-binding</keyword>
<evidence type="ECO:0000313" key="14">
    <source>
        <dbReference type="Proteomes" id="UP001634393"/>
    </source>
</evidence>
<dbReference type="EMBL" id="JBJXBP010000002">
    <property type="protein sequence ID" value="KAL3845196.1"/>
    <property type="molecule type" value="Genomic_DNA"/>
</dbReference>
<evidence type="ECO:0000256" key="2">
    <source>
        <dbReference type="ARBA" id="ARBA00022516"/>
    </source>
</evidence>
<feature type="compositionally biased region" description="Pro residues" evidence="12">
    <location>
        <begin position="45"/>
        <end position="56"/>
    </location>
</feature>
<dbReference type="PANTHER" id="PTHR24286">
    <property type="entry name" value="CYTOCHROME P450 26"/>
    <property type="match status" value="1"/>
</dbReference>
<keyword evidence="10" id="KW-0456">Lyase</keyword>
<comment type="cofactor">
    <cofactor evidence="11">
        <name>heme</name>
        <dbReference type="ChEBI" id="CHEBI:30413"/>
    </cofactor>
</comment>
<keyword evidence="2" id="KW-0444">Lipid biosynthesis</keyword>
<dbReference type="Pfam" id="PF00067">
    <property type="entry name" value="p450"/>
    <property type="match status" value="1"/>
</dbReference>
<evidence type="ECO:0008006" key="15">
    <source>
        <dbReference type="Google" id="ProtNLM"/>
    </source>
</evidence>
<evidence type="ECO:0000256" key="8">
    <source>
        <dbReference type="ARBA" id="ARBA00023098"/>
    </source>
</evidence>
<organism evidence="13 14">
    <name type="scientific">Penstemon smallii</name>
    <dbReference type="NCBI Taxonomy" id="265156"/>
    <lineage>
        <taxon>Eukaryota</taxon>
        <taxon>Viridiplantae</taxon>
        <taxon>Streptophyta</taxon>
        <taxon>Embryophyta</taxon>
        <taxon>Tracheophyta</taxon>
        <taxon>Spermatophyta</taxon>
        <taxon>Magnoliopsida</taxon>
        <taxon>eudicotyledons</taxon>
        <taxon>Gunneridae</taxon>
        <taxon>Pentapetalae</taxon>
        <taxon>asterids</taxon>
        <taxon>lamiids</taxon>
        <taxon>Lamiales</taxon>
        <taxon>Plantaginaceae</taxon>
        <taxon>Cheloneae</taxon>
        <taxon>Penstemon</taxon>
    </lineage>
</organism>
<dbReference type="SUPFAM" id="SSF48264">
    <property type="entry name" value="Cytochrome P450"/>
    <property type="match status" value="1"/>
</dbReference>
<keyword evidence="3 11" id="KW-0349">Heme</keyword>
<keyword evidence="5" id="KW-0925">Oxylipin biosynthesis</keyword>
<dbReference type="CDD" id="cd11071">
    <property type="entry name" value="CYP74"/>
    <property type="match status" value="1"/>
</dbReference>
<name>A0ABD3U6Y3_9LAMI</name>
<dbReference type="InterPro" id="IPR002403">
    <property type="entry name" value="Cyt_P450_E_grp-IV"/>
</dbReference>
<dbReference type="AlphaFoldDB" id="A0ABD3U6Y3"/>
<evidence type="ECO:0000256" key="11">
    <source>
        <dbReference type="PIRSR" id="PIRSR602403-1"/>
    </source>
</evidence>
<evidence type="ECO:0000256" key="5">
    <source>
        <dbReference type="ARBA" id="ARBA00022767"/>
    </source>
</evidence>
<keyword evidence="14" id="KW-1185">Reference proteome</keyword>
<dbReference type="GO" id="GO:0006633">
    <property type="term" value="P:fatty acid biosynthetic process"/>
    <property type="evidence" value="ECO:0007669"/>
    <property type="project" value="UniProtKB-KW"/>
</dbReference>
<keyword evidence="7 11" id="KW-0408">Iron</keyword>
<comment type="similarity">
    <text evidence="1">Belongs to the cytochrome P450 family.</text>
</comment>
<gene>
    <name evidence="13" type="ORF">ACJIZ3_002599</name>
</gene>
<evidence type="ECO:0000256" key="10">
    <source>
        <dbReference type="ARBA" id="ARBA00023239"/>
    </source>
</evidence>
<dbReference type="GO" id="GO:0031408">
    <property type="term" value="P:oxylipin biosynthetic process"/>
    <property type="evidence" value="ECO:0007669"/>
    <property type="project" value="UniProtKB-KW"/>
</dbReference>
<evidence type="ECO:0000313" key="13">
    <source>
        <dbReference type="EMBL" id="KAL3845196.1"/>
    </source>
</evidence>
<proteinExistence type="inferred from homology"/>
<dbReference type="Proteomes" id="UP001634393">
    <property type="component" value="Unassembled WGS sequence"/>
</dbReference>
<feature type="region of interest" description="Disordered" evidence="12">
    <location>
        <begin position="38"/>
        <end position="60"/>
    </location>
</feature>
<dbReference type="InterPro" id="IPR001128">
    <property type="entry name" value="Cyt_P450"/>
</dbReference>
<dbReference type="InterPro" id="IPR036396">
    <property type="entry name" value="Cyt_P450_sf"/>
</dbReference>